<evidence type="ECO:0000313" key="2">
    <source>
        <dbReference type="EMBL" id="CAF1961504.1"/>
    </source>
</evidence>
<dbReference type="EMBL" id="CAJOBG010006688">
    <property type="protein sequence ID" value="CAF4194565.1"/>
    <property type="molecule type" value="Genomic_DNA"/>
</dbReference>
<feature type="non-terminal residue" evidence="1">
    <location>
        <position position="99"/>
    </location>
</feature>
<comment type="caution">
    <text evidence="1">The sequence shown here is derived from an EMBL/GenBank/DDBJ whole genome shotgun (WGS) entry which is preliminary data.</text>
</comment>
<dbReference type="Proteomes" id="UP000663866">
    <property type="component" value="Unassembled WGS sequence"/>
</dbReference>
<organism evidence="1 5">
    <name type="scientific">Rotaria magnacalcarata</name>
    <dbReference type="NCBI Taxonomy" id="392030"/>
    <lineage>
        <taxon>Eukaryota</taxon>
        <taxon>Metazoa</taxon>
        <taxon>Spiralia</taxon>
        <taxon>Gnathifera</taxon>
        <taxon>Rotifera</taxon>
        <taxon>Eurotatoria</taxon>
        <taxon>Bdelloidea</taxon>
        <taxon>Philodinida</taxon>
        <taxon>Philodinidae</taxon>
        <taxon>Rotaria</taxon>
    </lineage>
</organism>
<proteinExistence type="predicted"/>
<protein>
    <submittedName>
        <fullName evidence="1">Uncharacterized protein</fullName>
    </submittedName>
</protein>
<dbReference type="EMBL" id="CAJNOV010002311">
    <property type="protein sequence ID" value="CAF1099346.1"/>
    <property type="molecule type" value="Genomic_DNA"/>
</dbReference>
<evidence type="ECO:0000313" key="1">
    <source>
        <dbReference type="EMBL" id="CAF1099346.1"/>
    </source>
</evidence>
<dbReference type="Proteomes" id="UP000681967">
    <property type="component" value="Unassembled WGS sequence"/>
</dbReference>
<evidence type="ECO:0000313" key="5">
    <source>
        <dbReference type="Proteomes" id="UP000663855"/>
    </source>
</evidence>
<evidence type="ECO:0000313" key="4">
    <source>
        <dbReference type="EMBL" id="CAF4464995.1"/>
    </source>
</evidence>
<name>A0A814NX96_9BILA</name>
<dbReference type="Proteomes" id="UP000663856">
    <property type="component" value="Unassembled WGS sequence"/>
</dbReference>
<dbReference type="AlphaFoldDB" id="A0A814NX96"/>
<sequence length="99" mass="11841">MTEERWVTELAICYSRLGCLQKRKRFFIRFFYLLTYVEDLSTLLRTQLEEVAECYLYLVKSYDQADVMITKAIAQEICEQVLHLFLNVKPPTSKFQDML</sequence>
<reference evidence="1" key="1">
    <citation type="submission" date="2021-02" db="EMBL/GenBank/DDBJ databases">
        <authorList>
            <person name="Nowell W R."/>
        </authorList>
    </citation>
    <scope>NUCLEOTIDE SEQUENCE</scope>
</reference>
<dbReference type="EMBL" id="CAJOBH010069488">
    <property type="protein sequence ID" value="CAF4464995.1"/>
    <property type="molecule type" value="Genomic_DNA"/>
</dbReference>
<evidence type="ECO:0000313" key="6">
    <source>
        <dbReference type="Proteomes" id="UP000663866"/>
    </source>
</evidence>
<dbReference type="EMBL" id="CAJNRF010000437">
    <property type="protein sequence ID" value="CAF1961504.1"/>
    <property type="molecule type" value="Genomic_DNA"/>
</dbReference>
<accession>A0A814NX96</accession>
<gene>
    <name evidence="4" type="ORF">BYL167_LOCUS34386</name>
    <name evidence="1" type="ORF">CJN711_LOCUS7076</name>
    <name evidence="3" type="ORF">OVN521_LOCUS26036</name>
    <name evidence="2" type="ORF">WKI299_LOCUS2865</name>
</gene>
<dbReference type="Proteomes" id="UP000663855">
    <property type="component" value="Unassembled WGS sequence"/>
</dbReference>
<keyword evidence="6" id="KW-1185">Reference proteome</keyword>
<evidence type="ECO:0000313" key="3">
    <source>
        <dbReference type="EMBL" id="CAF4194565.1"/>
    </source>
</evidence>